<feature type="binding site" evidence="9">
    <location>
        <position position="235"/>
    </location>
    <ligand>
        <name>a ribonucleoside 5'-phosphate</name>
        <dbReference type="ChEBI" id="CHEBI:58043"/>
    </ligand>
</feature>
<dbReference type="GO" id="GO:0050145">
    <property type="term" value="F:nucleoside monophosphate kinase activity"/>
    <property type="evidence" value="ECO:0007669"/>
    <property type="project" value="UniProtKB-ARBA"/>
</dbReference>
<dbReference type="InterPro" id="IPR000850">
    <property type="entry name" value="Adenylat/UMP-CMP_kin"/>
</dbReference>
<comment type="catalytic activity">
    <reaction evidence="8 9">
        <text>UMP + ATP = UDP + ADP</text>
        <dbReference type="Rhea" id="RHEA:24400"/>
        <dbReference type="ChEBI" id="CHEBI:30616"/>
        <dbReference type="ChEBI" id="CHEBI:57865"/>
        <dbReference type="ChEBI" id="CHEBI:58223"/>
        <dbReference type="ChEBI" id="CHEBI:456216"/>
        <dbReference type="EC" id="2.7.4.14"/>
    </reaction>
</comment>
<organism evidence="10 11">
    <name type="scientific">Aedes aegypti</name>
    <name type="common">Yellowfever mosquito</name>
    <name type="synonym">Culex aegypti</name>
    <dbReference type="NCBI Taxonomy" id="7159"/>
    <lineage>
        <taxon>Eukaryota</taxon>
        <taxon>Metazoa</taxon>
        <taxon>Ecdysozoa</taxon>
        <taxon>Arthropoda</taxon>
        <taxon>Hexapoda</taxon>
        <taxon>Insecta</taxon>
        <taxon>Pterygota</taxon>
        <taxon>Neoptera</taxon>
        <taxon>Endopterygota</taxon>
        <taxon>Diptera</taxon>
        <taxon>Nematocera</taxon>
        <taxon>Culicoidea</taxon>
        <taxon>Culicidae</taxon>
        <taxon>Culicinae</taxon>
        <taxon>Aedini</taxon>
        <taxon>Aedes</taxon>
        <taxon>Stegomyia</taxon>
    </lineage>
</organism>
<dbReference type="PANTHER" id="PTHR23359">
    <property type="entry name" value="NUCLEOTIDE KINASE"/>
    <property type="match status" value="1"/>
</dbReference>
<feature type="region of interest" description="LID" evidence="9">
    <location>
        <begin position="228"/>
        <end position="238"/>
    </location>
</feature>
<dbReference type="GO" id="GO:0006207">
    <property type="term" value="P:'de novo' pyrimidine nucleobase biosynthetic process"/>
    <property type="evidence" value="ECO:0007669"/>
    <property type="project" value="InterPro"/>
</dbReference>
<dbReference type="HOGENOM" id="CLU_032354_0_2_1"/>
<feature type="binding site" evidence="9">
    <location>
        <position position="246"/>
    </location>
    <ligand>
        <name>a ribonucleoside 5'-phosphate</name>
        <dbReference type="ChEBI" id="CHEBI:58043"/>
    </ligand>
</feature>
<dbReference type="InterPro" id="IPR033690">
    <property type="entry name" value="Adenylat_kinase_CS"/>
</dbReference>
<comment type="catalytic activity">
    <reaction evidence="9">
        <text>CMP + ATP = CDP + ADP</text>
        <dbReference type="Rhea" id="RHEA:11600"/>
        <dbReference type="ChEBI" id="CHEBI:30616"/>
        <dbReference type="ChEBI" id="CHEBI:58069"/>
        <dbReference type="ChEBI" id="CHEBI:60377"/>
        <dbReference type="ChEBI" id="CHEBI:456216"/>
        <dbReference type="EC" id="2.7.4.14"/>
    </reaction>
</comment>
<keyword evidence="2 9" id="KW-0808">Transferase</keyword>
<name>A0A1S4FIJ9_AEDAE</name>
<evidence type="ECO:0000256" key="9">
    <source>
        <dbReference type="HAMAP-Rule" id="MF_03172"/>
    </source>
</evidence>
<keyword evidence="1 9" id="KW-0963">Cytoplasm</keyword>
<feature type="binding site" evidence="9">
    <location>
        <begin position="109"/>
        <end position="114"/>
    </location>
    <ligand>
        <name>ATP</name>
        <dbReference type="ChEBI" id="CHEBI:30616"/>
    </ligand>
</feature>
<evidence type="ECO:0000256" key="7">
    <source>
        <dbReference type="ARBA" id="ARBA00023242"/>
    </source>
</evidence>
<dbReference type="CDD" id="cd01428">
    <property type="entry name" value="ADK"/>
    <property type="match status" value="1"/>
</dbReference>
<feature type="region of interest" description="NMPbind" evidence="9">
    <location>
        <begin position="129"/>
        <end position="159"/>
    </location>
</feature>
<dbReference type="FunFam" id="3.40.50.300:FF:000315">
    <property type="entry name" value="Adenylate kinase 1"/>
    <property type="match status" value="1"/>
</dbReference>
<protein>
    <recommendedName>
        <fullName evidence="9">UMP-CMP kinase</fullName>
        <ecNumber evidence="9">2.7.4.14</ecNumber>
    </recommendedName>
    <alternativeName>
        <fullName evidence="9">Deoxycytidylate kinase</fullName>
        <shortName evidence="9">CK</shortName>
        <shortName evidence="9">dCMP kinase</shortName>
    </alternativeName>
    <alternativeName>
        <fullName evidence="9">Uridine monophosphate/cytidine monophosphate kinase</fullName>
        <shortName evidence="9">UMP/CMP kinase</shortName>
        <shortName evidence="9">UMP/CMPK</shortName>
    </alternativeName>
</protein>
<dbReference type="GO" id="GO:0006221">
    <property type="term" value="P:pyrimidine nucleotide biosynthetic process"/>
    <property type="evidence" value="ECO:0007669"/>
    <property type="project" value="UniProtKB-UniRule"/>
</dbReference>
<comment type="subunit">
    <text evidence="9">Monomer.</text>
</comment>
<dbReference type="PROSITE" id="PS00113">
    <property type="entry name" value="ADENYLATE_KINASE"/>
    <property type="match status" value="1"/>
</dbReference>
<dbReference type="GO" id="GO:0005524">
    <property type="term" value="F:ATP binding"/>
    <property type="evidence" value="ECO:0007669"/>
    <property type="project" value="UniProtKB-KW"/>
</dbReference>
<feature type="binding site" evidence="9">
    <location>
        <begin position="157"/>
        <end position="159"/>
    </location>
    <ligand>
        <name>a ribonucleoside 5'-phosphate</name>
        <dbReference type="ChEBI" id="CHEBI:58043"/>
    </ligand>
</feature>
<keyword evidence="6 9" id="KW-0665">Pyrimidine biosynthesis</keyword>
<keyword evidence="3 9" id="KW-0547">Nucleotide-binding</keyword>
<feature type="binding site" evidence="9">
    <location>
        <position position="274"/>
    </location>
    <ligand>
        <name>ATP</name>
        <dbReference type="ChEBI" id="CHEBI:30616"/>
    </ligand>
</feature>
<dbReference type="Pfam" id="PF00406">
    <property type="entry name" value="ADK"/>
    <property type="match status" value="1"/>
</dbReference>
<dbReference type="AlphaFoldDB" id="A0A1S4FIJ9"/>
<evidence type="ECO:0000256" key="1">
    <source>
        <dbReference type="ARBA" id="ARBA00022490"/>
    </source>
</evidence>
<comment type="domain">
    <text evidence="9">Consists of three domains, a large central CORE domain and two small peripheral domains, NMPbind and LID, which undergo movements during catalysis. The LID domain closes over the site of phosphoryl transfer upon ATP binding. Assembling and dissambling the active center during each catalytic cycle provides an effective means to prevent ATP hydrolysis.</text>
</comment>
<dbReference type="InterPro" id="IPR027417">
    <property type="entry name" value="P-loop_NTPase"/>
</dbReference>
<evidence type="ECO:0000256" key="6">
    <source>
        <dbReference type="ARBA" id="ARBA00022975"/>
    </source>
</evidence>
<dbReference type="Gene3D" id="3.40.50.300">
    <property type="entry name" value="P-loop containing nucleotide triphosphate hydrolases"/>
    <property type="match status" value="1"/>
</dbReference>
<dbReference type="EC" id="2.7.4.14" evidence="9"/>
<dbReference type="HAMAP" id="MF_00235">
    <property type="entry name" value="Adenylate_kinase_Adk"/>
    <property type="match status" value="1"/>
</dbReference>
<keyword evidence="7 9" id="KW-0539">Nucleus</keyword>
<evidence type="ECO:0000256" key="4">
    <source>
        <dbReference type="ARBA" id="ARBA00022777"/>
    </source>
</evidence>
<comment type="similarity">
    <text evidence="9">Belongs to the adenylate kinase family. UMP-CMP kinase subfamily.</text>
</comment>
<dbReference type="NCBIfam" id="TIGR01359">
    <property type="entry name" value="UMP_CMP_kin_fam"/>
    <property type="match status" value="1"/>
</dbReference>
<feature type="binding site" evidence="9">
    <location>
        <begin position="188"/>
        <end position="191"/>
    </location>
    <ligand>
        <name>a ribonucleoside 5'-phosphate</name>
        <dbReference type="ChEBI" id="CHEBI:58043"/>
    </ligand>
</feature>
<sequence>MNSLNLFRRTLTTSIGGISRSSSSSSSPVSLIREFCPRRHLKAVPSNVKVDSSFGSAFGARTSSSWASVSSRSSAPSINRRILPVAIIGKRTMTSSDKPKIVFVLGAPGAGKGTQCEKIVETFGFTHLSAGDLLREERKREGSEYGALIEDNIKNGRIVPVEITCALLENAMIKTKEATGNDKFLIDGFPRNEDNLQGWNRKMADKVQLLFVLFFECSEDQCVQRCLKRGESSGRSDDNLESLKKRFNTYINDTMPIIEHYRKQDLVKPIDAAPAPDDVFEAVKAAFQGSY</sequence>
<dbReference type="HAMAP" id="MF_03172">
    <property type="entry name" value="Adenylate_kinase_UMP_CMP_kin"/>
    <property type="match status" value="1"/>
</dbReference>
<evidence type="ECO:0000256" key="3">
    <source>
        <dbReference type="ARBA" id="ARBA00022741"/>
    </source>
</evidence>
<dbReference type="Proteomes" id="UP000682892">
    <property type="component" value="Chromosome 1"/>
</dbReference>
<accession>A0A1S4FIJ9</accession>
<comment type="subcellular location">
    <subcellularLocation>
        <location evidence="9">Cytoplasm</location>
    </subcellularLocation>
    <subcellularLocation>
        <location evidence="9">Nucleus</location>
    </subcellularLocation>
</comment>
<dbReference type="SUPFAM" id="SSF52540">
    <property type="entry name" value="P-loop containing nucleoside triphosphate hydrolases"/>
    <property type="match status" value="1"/>
</dbReference>
<keyword evidence="5 9" id="KW-0067">ATP-binding</keyword>
<reference evidence="10" key="3">
    <citation type="submission" date="2012-09" db="EMBL/GenBank/DDBJ databases">
        <authorList>
            <consortium name="VectorBase"/>
        </authorList>
    </citation>
    <scope>NUCLEOTIDE SEQUENCE</scope>
    <source>
        <strain evidence="10">Liverpool</strain>
    </source>
</reference>
<evidence type="ECO:0000313" key="10">
    <source>
        <dbReference type="EMBL" id="EAT40122.1"/>
    </source>
</evidence>
<evidence type="ECO:0000256" key="8">
    <source>
        <dbReference type="ARBA" id="ARBA00048116"/>
    </source>
</evidence>
<feature type="binding site" evidence="9">
    <location>
        <position position="195"/>
    </location>
    <ligand>
        <name>CMP</name>
        <dbReference type="ChEBI" id="CHEBI:60377"/>
    </ligand>
</feature>
<gene>
    <name evidence="10" type="ORF">AaeL_AAEL008131</name>
</gene>
<evidence type="ECO:0000313" key="11">
    <source>
        <dbReference type="Proteomes" id="UP000682892"/>
    </source>
</evidence>
<comment type="function">
    <text evidence="9">Catalyzes the phosphorylation of pyrimidine nucleoside monophosphates at the expense of ATP. Plays an important role in de novo pyrimidine nucleotide biosynthesis. Has preference for UMP and CMP as phosphate acceptors.</text>
</comment>
<feature type="binding site" evidence="9">
    <location>
        <position position="135"/>
    </location>
    <ligand>
        <name>a ribonucleoside 5'-phosphate</name>
        <dbReference type="ChEBI" id="CHEBI:58043"/>
    </ligand>
</feature>
<comment type="catalytic activity">
    <reaction evidence="9">
        <text>dCMP + ATP = dCDP + ADP</text>
        <dbReference type="Rhea" id="RHEA:25094"/>
        <dbReference type="ChEBI" id="CHEBI:30616"/>
        <dbReference type="ChEBI" id="CHEBI:57566"/>
        <dbReference type="ChEBI" id="CHEBI:58593"/>
        <dbReference type="ChEBI" id="CHEBI:456216"/>
        <dbReference type="EC" id="2.7.4.14"/>
    </reaction>
</comment>
<dbReference type="EMBL" id="CH477487">
    <property type="protein sequence ID" value="EAT40122.1"/>
    <property type="molecule type" value="Genomic_DNA"/>
</dbReference>
<dbReference type="OMA" id="MIEEHMR"/>
<dbReference type="PRINTS" id="PR00094">
    <property type="entry name" value="ADENYLTKNASE"/>
</dbReference>
<dbReference type="GO" id="GO:0005737">
    <property type="term" value="C:cytoplasm"/>
    <property type="evidence" value="ECO:0007669"/>
    <property type="project" value="UniProtKB-SubCell"/>
</dbReference>
<keyword evidence="4 9" id="KW-0418">Kinase</keyword>
<dbReference type="OrthoDB" id="442176at2759"/>
<reference evidence="10" key="1">
    <citation type="submission" date="2005-10" db="EMBL/GenBank/DDBJ databases">
        <authorList>
            <person name="Loftus B.J."/>
            <person name="Nene V.M."/>
            <person name="Hannick L.I."/>
            <person name="Bidwell S."/>
            <person name="Haas B."/>
            <person name="Amedeo P."/>
            <person name="Orvis J."/>
            <person name="Wortman J.R."/>
            <person name="White O.R."/>
            <person name="Salzberg S."/>
            <person name="Shumway M."/>
            <person name="Koo H."/>
            <person name="Zhao Y."/>
            <person name="Holmes M."/>
            <person name="Miller J."/>
            <person name="Schatz M."/>
            <person name="Pop M."/>
            <person name="Pai G."/>
            <person name="Utterback T."/>
            <person name="Rogers Y.-H."/>
            <person name="Kravitz S."/>
            <person name="Fraser C.M."/>
        </authorList>
    </citation>
    <scope>NUCLEOTIDE SEQUENCE</scope>
    <source>
        <strain evidence="10">Liverpool</strain>
    </source>
</reference>
<reference evidence="10" key="2">
    <citation type="journal article" date="2007" name="Science">
        <title>Genome sequence of Aedes aegypti, a major arbovirus vector.</title>
        <authorList>
            <person name="Nene V."/>
            <person name="Wortman J.R."/>
            <person name="Lawson D."/>
            <person name="Haas B."/>
            <person name="Kodira C."/>
            <person name="Tu Z.J."/>
            <person name="Loftus B."/>
            <person name="Xi Z."/>
            <person name="Megy K."/>
            <person name="Grabherr M."/>
            <person name="Ren Q."/>
            <person name="Zdobnov E.M."/>
            <person name="Lobo N.F."/>
            <person name="Campbell K.S."/>
            <person name="Brown S.E."/>
            <person name="Bonaldo M.F."/>
            <person name="Zhu J."/>
            <person name="Sinkins S.P."/>
            <person name="Hogenkamp D.G."/>
            <person name="Amedeo P."/>
            <person name="Arensburger P."/>
            <person name="Atkinson P.W."/>
            <person name="Bidwell S."/>
            <person name="Biedler J."/>
            <person name="Birney E."/>
            <person name="Bruggner R.V."/>
            <person name="Costas J."/>
            <person name="Coy M.R."/>
            <person name="Crabtree J."/>
            <person name="Crawford M."/>
            <person name="Debruyn B."/>
            <person name="Decaprio D."/>
            <person name="Eiglmeier K."/>
            <person name="Eisenstadt E."/>
            <person name="El-Dorry H."/>
            <person name="Gelbart W.M."/>
            <person name="Gomes S.L."/>
            <person name="Hammond M."/>
            <person name="Hannick L.I."/>
            <person name="Hogan J.R."/>
            <person name="Holmes M.H."/>
            <person name="Jaffe D."/>
            <person name="Johnston J.S."/>
            <person name="Kennedy R.C."/>
            <person name="Koo H."/>
            <person name="Kravitz S."/>
            <person name="Kriventseva E.V."/>
            <person name="Kulp D."/>
            <person name="Labutti K."/>
            <person name="Lee E."/>
            <person name="Li S."/>
            <person name="Lovin D.D."/>
            <person name="Mao C."/>
            <person name="Mauceli E."/>
            <person name="Menck C.F."/>
            <person name="Miller J.R."/>
            <person name="Montgomery P."/>
            <person name="Mori A."/>
            <person name="Nascimento A.L."/>
            <person name="Naveira H.F."/>
            <person name="Nusbaum C."/>
            <person name="O'leary S."/>
            <person name="Orvis J."/>
            <person name="Pertea M."/>
            <person name="Quesneville H."/>
            <person name="Reidenbach K.R."/>
            <person name="Rogers Y.H."/>
            <person name="Roth C.W."/>
            <person name="Schneider J.R."/>
            <person name="Schatz M."/>
            <person name="Shumway M."/>
            <person name="Stanke M."/>
            <person name="Stinson E.O."/>
            <person name="Tubio J.M."/>
            <person name="Vanzee J.P."/>
            <person name="Verjovski-Almeida S."/>
            <person name="Werner D."/>
            <person name="White O."/>
            <person name="Wyder S."/>
            <person name="Zeng Q."/>
            <person name="Zhao Q."/>
            <person name="Zhao Y."/>
            <person name="Hill C.A."/>
            <person name="Raikhel A.S."/>
            <person name="Soares M.B."/>
            <person name="Knudson D.L."/>
            <person name="Lee N.H."/>
            <person name="Galagan J."/>
            <person name="Salzberg S.L."/>
            <person name="Paulsen I.T."/>
            <person name="Dimopoulos G."/>
            <person name="Collins F.H."/>
            <person name="Birren B."/>
            <person name="Fraser-Liggett C.M."/>
            <person name="Severson D.W."/>
        </authorList>
    </citation>
    <scope>NUCLEOTIDE SEQUENCE [LARGE SCALE GENOMIC DNA]</scope>
    <source>
        <strain evidence="10">Liverpool</strain>
    </source>
</reference>
<feature type="binding site" evidence="9">
    <location>
        <position position="229"/>
    </location>
    <ligand>
        <name>ATP</name>
        <dbReference type="ChEBI" id="CHEBI:30616"/>
    </ligand>
</feature>
<dbReference type="GO" id="GO:0005634">
    <property type="term" value="C:nucleus"/>
    <property type="evidence" value="ECO:0007669"/>
    <property type="project" value="UniProtKB-SubCell"/>
</dbReference>
<proteinExistence type="inferred from homology"/>
<dbReference type="InterPro" id="IPR006266">
    <property type="entry name" value="UMP_CMP_kinase"/>
</dbReference>
<evidence type="ECO:0000256" key="5">
    <source>
        <dbReference type="ARBA" id="ARBA00022840"/>
    </source>
</evidence>
<evidence type="ECO:0000256" key="2">
    <source>
        <dbReference type="ARBA" id="ARBA00022679"/>
    </source>
</evidence>
<dbReference type="KEGG" id="aag:5570159"/>
<dbReference type="CTD" id="136031321"/>
<comment type="cofactor">
    <cofactor evidence="9">
        <name>Mg(2+)</name>
        <dbReference type="ChEBI" id="CHEBI:18420"/>
    </cofactor>
    <text evidence="9">Binds 1 Mg(2+) ion per monomer.</text>
</comment>